<protein>
    <submittedName>
        <fullName evidence="7">DsbE family thiol:disulfide interchange protein</fullName>
    </submittedName>
</protein>
<reference evidence="8" key="1">
    <citation type="journal article" date="2019" name="Int. J. Syst. Evol. Microbiol.">
        <title>The Global Catalogue of Microorganisms (GCM) 10K type strain sequencing project: providing services to taxonomists for standard genome sequencing and annotation.</title>
        <authorList>
            <consortium name="The Broad Institute Genomics Platform"/>
            <consortium name="The Broad Institute Genome Sequencing Center for Infectious Disease"/>
            <person name="Wu L."/>
            <person name="Ma J."/>
        </authorList>
    </citation>
    <scope>NUCLEOTIDE SEQUENCE [LARGE SCALE GENOMIC DNA]</scope>
    <source>
        <strain evidence="8">CGMCC 1.16275</strain>
    </source>
</reference>
<dbReference type="CDD" id="cd03010">
    <property type="entry name" value="TlpA_like_DsbE"/>
    <property type="match status" value="1"/>
</dbReference>
<evidence type="ECO:0000313" key="8">
    <source>
        <dbReference type="Proteomes" id="UP001596456"/>
    </source>
</evidence>
<evidence type="ECO:0000256" key="3">
    <source>
        <dbReference type="ARBA" id="ARBA00022748"/>
    </source>
</evidence>
<dbReference type="Proteomes" id="UP001596456">
    <property type="component" value="Unassembled WGS sequence"/>
</dbReference>
<comment type="caution">
    <text evidence="7">The sequence shown here is derived from an EMBL/GenBank/DDBJ whole genome shotgun (WGS) entry which is preliminary data.</text>
</comment>
<keyword evidence="4" id="KW-1015">Disulfide bond</keyword>
<dbReference type="Pfam" id="PF08534">
    <property type="entry name" value="Redoxin"/>
    <property type="match status" value="1"/>
</dbReference>
<accession>A0ABW2KSB8</accession>
<feature type="domain" description="Thioredoxin" evidence="6">
    <location>
        <begin position="43"/>
        <end position="185"/>
    </location>
</feature>
<dbReference type="InterPro" id="IPR036249">
    <property type="entry name" value="Thioredoxin-like_sf"/>
</dbReference>
<evidence type="ECO:0000256" key="5">
    <source>
        <dbReference type="ARBA" id="ARBA00023284"/>
    </source>
</evidence>
<dbReference type="RefSeq" id="WP_377356726.1">
    <property type="nucleotide sequence ID" value="NZ_JBHTCM010000005.1"/>
</dbReference>
<dbReference type="PROSITE" id="PS00194">
    <property type="entry name" value="THIOREDOXIN_1"/>
    <property type="match status" value="1"/>
</dbReference>
<dbReference type="NCBIfam" id="TIGR00385">
    <property type="entry name" value="dsbE"/>
    <property type="match status" value="1"/>
</dbReference>
<dbReference type="PANTHER" id="PTHR42852">
    <property type="entry name" value="THIOL:DISULFIDE INTERCHANGE PROTEIN DSBE"/>
    <property type="match status" value="1"/>
</dbReference>
<evidence type="ECO:0000313" key="7">
    <source>
        <dbReference type="EMBL" id="MFC7332364.1"/>
    </source>
</evidence>
<gene>
    <name evidence="7" type="ORF">ACFQPS_04255</name>
</gene>
<evidence type="ECO:0000256" key="2">
    <source>
        <dbReference type="ARBA" id="ARBA00007758"/>
    </source>
</evidence>
<dbReference type="InterPro" id="IPR013740">
    <property type="entry name" value="Redoxin"/>
</dbReference>
<keyword evidence="3" id="KW-0201">Cytochrome c-type biogenesis</keyword>
<dbReference type="PROSITE" id="PS51352">
    <property type="entry name" value="THIOREDOXIN_2"/>
    <property type="match status" value="1"/>
</dbReference>
<proteinExistence type="inferred from homology"/>
<keyword evidence="8" id="KW-1185">Reference proteome</keyword>
<dbReference type="InterPro" id="IPR013766">
    <property type="entry name" value="Thioredoxin_domain"/>
</dbReference>
<dbReference type="InterPro" id="IPR050553">
    <property type="entry name" value="Thioredoxin_ResA/DsbE_sf"/>
</dbReference>
<dbReference type="InterPro" id="IPR004799">
    <property type="entry name" value="Periplasmic_diS_OxRdtase_DsbE"/>
</dbReference>
<dbReference type="EMBL" id="JBHTCM010000005">
    <property type="protein sequence ID" value="MFC7332364.1"/>
    <property type="molecule type" value="Genomic_DNA"/>
</dbReference>
<evidence type="ECO:0000259" key="6">
    <source>
        <dbReference type="PROSITE" id="PS51352"/>
    </source>
</evidence>
<dbReference type="Gene3D" id="3.40.30.10">
    <property type="entry name" value="Glutaredoxin"/>
    <property type="match status" value="1"/>
</dbReference>
<keyword evidence="5" id="KW-0676">Redox-active center</keyword>
<dbReference type="InterPro" id="IPR017937">
    <property type="entry name" value="Thioredoxin_CS"/>
</dbReference>
<evidence type="ECO:0000256" key="1">
    <source>
        <dbReference type="ARBA" id="ARBA00004196"/>
    </source>
</evidence>
<comment type="similarity">
    <text evidence="2">Belongs to the thioredoxin family. DsbE subfamily.</text>
</comment>
<dbReference type="PANTHER" id="PTHR42852:SF6">
    <property type="entry name" value="THIOL:DISULFIDE INTERCHANGE PROTEIN DSBE"/>
    <property type="match status" value="1"/>
</dbReference>
<dbReference type="SUPFAM" id="SSF52833">
    <property type="entry name" value="Thioredoxin-like"/>
    <property type="match status" value="1"/>
</dbReference>
<sequence length="185" mass="20326">MSRLLIALPLILFAALAGVFVYLLVLKPEITGQQHDPTLLPSVLIDRPMPALELPPLHEGQPGIGAAELKGKPQLVNIFASWCTPCRIEHPVLMRLSKEEGIVVRGIAYKDKPEDSRRFLEQFGNPFTTIGVDQDGRAGIELGVTGVPETFVLDGQGRIRYRHQGPLGPAVVDKEILPLLRELSK</sequence>
<comment type="subcellular location">
    <subcellularLocation>
        <location evidence="1">Cell envelope</location>
    </subcellularLocation>
</comment>
<organism evidence="7 8">
    <name type="scientific">Rhodocista pekingensis</name>
    <dbReference type="NCBI Taxonomy" id="201185"/>
    <lineage>
        <taxon>Bacteria</taxon>
        <taxon>Pseudomonadati</taxon>
        <taxon>Pseudomonadota</taxon>
        <taxon>Alphaproteobacteria</taxon>
        <taxon>Rhodospirillales</taxon>
        <taxon>Azospirillaceae</taxon>
        <taxon>Rhodocista</taxon>
    </lineage>
</organism>
<evidence type="ECO:0000256" key="4">
    <source>
        <dbReference type="ARBA" id="ARBA00023157"/>
    </source>
</evidence>
<name>A0ABW2KSB8_9PROT</name>